<reference evidence="2 3" key="1">
    <citation type="journal article" date="2012" name="J. Bacteriol.">
        <title>Complete genome sequence of a thermophilic methanogen, Methanocella conradii HZ254, isolated from Chinese rice field soil.</title>
        <authorList>
            <person name="Lu Z."/>
            <person name="Lu Y."/>
        </authorList>
    </citation>
    <scope>NUCLEOTIDE SEQUENCE [LARGE SCALE GENOMIC DNA]</scope>
    <source>
        <strain evidence="3">DSM 24694 / JCM 17849 / CGMCC 1.5162 / HZ254</strain>
    </source>
</reference>
<proteinExistence type="predicted"/>
<evidence type="ECO:0000256" key="1">
    <source>
        <dbReference type="SAM" id="Coils"/>
    </source>
</evidence>
<gene>
    <name evidence="2" type="ordered locus">Mtc_1218</name>
</gene>
<dbReference type="EMBL" id="CP003243">
    <property type="protein sequence ID" value="AFC99971.1"/>
    <property type="molecule type" value="Genomic_DNA"/>
</dbReference>
<accession>H8I8R7</accession>
<dbReference type="Proteomes" id="UP000005233">
    <property type="component" value="Chromosome"/>
</dbReference>
<protein>
    <submittedName>
        <fullName evidence="2">Uncharacterized protein</fullName>
    </submittedName>
</protein>
<dbReference type="HOGENOM" id="CLU_1318534_0_0_2"/>
<keyword evidence="3" id="KW-1185">Reference proteome</keyword>
<keyword evidence="1" id="KW-0175">Coiled coil</keyword>
<dbReference type="KEGG" id="mez:Mtc_1218"/>
<evidence type="ECO:0000313" key="3">
    <source>
        <dbReference type="Proteomes" id="UP000005233"/>
    </source>
</evidence>
<organism evidence="2 3">
    <name type="scientific">Methanocella conradii (strain DSM 24694 / JCM 17849 / CGMCC 1.5162 / HZ254)</name>
    <dbReference type="NCBI Taxonomy" id="1041930"/>
    <lineage>
        <taxon>Archaea</taxon>
        <taxon>Methanobacteriati</taxon>
        <taxon>Methanobacteriota</taxon>
        <taxon>Stenosarchaea group</taxon>
        <taxon>Methanomicrobia</taxon>
        <taxon>Methanocellales</taxon>
        <taxon>Methanocellaceae</taxon>
        <taxon>Methanocella</taxon>
    </lineage>
</organism>
<evidence type="ECO:0000313" key="2">
    <source>
        <dbReference type="EMBL" id="AFC99971.1"/>
    </source>
</evidence>
<name>H8I8R7_METCZ</name>
<dbReference type="GeneID" id="11971344"/>
<feature type="coiled-coil region" evidence="1">
    <location>
        <begin position="90"/>
        <end position="117"/>
    </location>
</feature>
<dbReference type="STRING" id="1041930.Mtc_1218"/>
<sequence length="208" mass="23845">MEATILGVQLDDNDACVLKMAFDVRDKKPNYLTASKVKGKEASLEKLIKSGFIVKSIARKTSHYSISEKGIVAYNMLPKEMVSVAGAKKGKGKKDELAELKATVEEMNKKLDRILSLLGGAMPAEERKSMDRADAFEKQLIEEYKKLRAREFLSDGKVWHDQLKRIMMERYQYKDYEYDELLQQLKQEKLGMISLSQGKDKTWIEIRA</sequence>
<dbReference type="AlphaFoldDB" id="H8I8R7"/>
<dbReference type="RefSeq" id="WP_014405809.1">
    <property type="nucleotide sequence ID" value="NC_017034.1"/>
</dbReference>